<evidence type="ECO:0000256" key="1">
    <source>
        <dbReference type="SAM" id="MobiDB-lite"/>
    </source>
</evidence>
<gene>
    <name evidence="2" type="ORF">SMRZ_LOCUS22733</name>
</gene>
<organism evidence="2 3">
    <name type="scientific">Schistosoma margrebowiei</name>
    <dbReference type="NCBI Taxonomy" id="48269"/>
    <lineage>
        <taxon>Eukaryota</taxon>
        <taxon>Metazoa</taxon>
        <taxon>Spiralia</taxon>
        <taxon>Lophotrochozoa</taxon>
        <taxon>Platyhelminthes</taxon>
        <taxon>Trematoda</taxon>
        <taxon>Digenea</taxon>
        <taxon>Strigeidida</taxon>
        <taxon>Schistosomatoidea</taxon>
        <taxon>Schistosomatidae</taxon>
        <taxon>Schistosoma</taxon>
    </lineage>
</organism>
<name>A0A183N358_9TREM</name>
<dbReference type="EMBL" id="UZAI01019314">
    <property type="protein sequence ID" value="VDP44371.1"/>
    <property type="molecule type" value="Genomic_DNA"/>
</dbReference>
<dbReference type="Proteomes" id="UP000277204">
    <property type="component" value="Unassembled WGS sequence"/>
</dbReference>
<keyword evidence="3" id="KW-1185">Reference proteome</keyword>
<reference evidence="2 3" key="1">
    <citation type="submission" date="2018-11" db="EMBL/GenBank/DDBJ databases">
        <authorList>
            <consortium name="Pathogen Informatics"/>
        </authorList>
    </citation>
    <scope>NUCLEOTIDE SEQUENCE [LARGE SCALE GENOMIC DNA]</scope>
    <source>
        <strain evidence="2 3">Zambia</strain>
    </source>
</reference>
<evidence type="ECO:0000313" key="2">
    <source>
        <dbReference type="EMBL" id="VDP44371.1"/>
    </source>
</evidence>
<proteinExistence type="predicted"/>
<evidence type="ECO:0000313" key="3">
    <source>
        <dbReference type="Proteomes" id="UP000277204"/>
    </source>
</evidence>
<accession>A0A183N358</accession>
<feature type="compositionally biased region" description="Polar residues" evidence="1">
    <location>
        <begin position="66"/>
        <end position="79"/>
    </location>
</feature>
<feature type="region of interest" description="Disordered" evidence="1">
    <location>
        <begin position="66"/>
        <end position="98"/>
    </location>
</feature>
<protein>
    <submittedName>
        <fullName evidence="2">Uncharacterized protein</fullName>
    </submittedName>
</protein>
<sequence>MRLLGRTVTSFGPAFSEEKSAINSTITKLPPIFLTTAGHQAESLEAIGSLDSSWSTGGSLGDELINTSTSSPWTGSRTVPGSFGGRRNEEGGRVNSTRAFEWEESNSVTLSSSKDFNPFMTPWNKINNR</sequence>
<dbReference type="AlphaFoldDB" id="A0A183N358"/>